<name>A0ABT4ZBA2_9RHOB</name>
<proteinExistence type="predicted"/>
<sequence>MKRLLLVATAFTAFAPAAYAWDVKPYVDTRPVWDACKAKQDVLEEGQDLLSCVDKNTPDIPDGCRISIDLTLPARLGTGSDFVGNKVDIEVKPNGDTSFLFFQWLPDDSVGFTSPRLQEALRAIGVVEEEAQRLREERGPEAAKEYLESRGPFELPRADVVFRSDAGVQYRAMAEAYGPPLGRAATARLTSDVAIPGGFDPDARSGFAPTLLGAHSTVYVEVDGHPHGYLEAPKQHVVTHLQRCLWNL</sequence>
<evidence type="ECO:0000313" key="2">
    <source>
        <dbReference type="EMBL" id="MDB6176647.1"/>
    </source>
</evidence>
<accession>A0ABT4ZBA2</accession>
<protein>
    <submittedName>
        <fullName evidence="2">Uncharacterized protein</fullName>
    </submittedName>
</protein>
<comment type="caution">
    <text evidence="2">The sequence shown here is derived from an EMBL/GenBank/DDBJ whole genome shotgun (WGS) entry which is preliminary data.</text>
</comment>
<reference evidence="2" key="1">
    <citation type="submission" date="2022-12" db="EMBL/GenBank/DDBJ databases">
        <title>Paracoccus onchidii sp. nov., isolated from a marine invertebrate from the South China Sea.</title>
        <authorList>
            <person name="Xu S."/>
            <person name="Liu Z."/>
            <person name="Xu Y."/>
        </authorList>
    </citation>
    <scope>NUCLEOTIDE SEQUENCE</scope>
    <source>
        <strain evidence="2">Z330</strain>
    </source>
</reference>
<evidence type="ECO:0000256" key="1">
    <source>
        <dbReference type="SAM" id="SignalP"/>
    </source>
</evidence>
<evidence type="ECO:0000313" key="3">
    <source>
        <dbReference type="Proteomes" id="UP001165641"/>
    </source>
</evidence>
<dbReference type="EMBL" id="JAQBIE010000003">
    <property type="protein sequence ID" value="MDB6176647.1"/>
    <property type="molecule type" value="Genomic_DNA"/>
</dbReference>
<dbReference type="RefSeq" id="WP_271887763.1">
    <property type="nucleotide sequence ID" value="NZ_JAQBIE010000003.1"/>
</dbReference>
<gene>
    <name evidence="2" type="ORF">PAF17_03910</name>
</gene>
<keyword evidence="3" id="KW-1185">Reference proteome</keyword>
<organism evidence="2 3">
    <name type="scientific">Paracoccus onchidii</name>
    <dbReference type="NCBI Taxonomy" id="3017813"/>
    <lineage>
        <taxon>Bacteria</taxon>
        <taxon>Pseudomonadati</taxon>
        <taxon>Pseudomonadota</taxon>
        <taxon>Alphaproteobacteria</taxon>
        <taxon>Rhodobacterales</taxon>
        <taxon>Paracoccaceae</taxon>
        <taxon>Paracoccus</taxon>
    </lineage>
</organism>
<keyword evidence="1" id="KW-0732">Signal</keyword>
<feature type="signal peptide" evidence="1">
    <location>
        <begin position="1"/>
        <end position="20"/>
    </location>
</feature>
<dbReference type="Proteomes" id="UP001165641">
    <property type="component" value="Unassembled WGS sequence"/>
</dbReference>
<feature type="chain" id="PRO_5045447471" evidence="1">
    <location>
        <begin position="21"/>
        <end position="248"/>
    </location>
</feature>